<dbReference type="EMBL" id="MU001679">
    <property type="protein sequence ID" value="KAF2457795.1"/>
    <property type="molecule type" value="Genomic_DNA"/>
</dbReference>
<keyword evidence="2" id="KW-1185">Reference proteome</keyword>
<organism evidence="1 2">
    <name type="scientific">Lineolata rhizophorae</name>
    <dbReference type="NCBI Taxonomy" id="578093"/>
    <lineage>
        <taxon>Eukaryota</taxon>
        <taxon>Fungi</taxon>
        <taxon>Dikarya</taxon>
        <taxon>Ascomycota</taxon>
        <taxon>Pezizomycotina</taxon>
        <taxon>Dothideomycetes</taxon>
        <taxon>Dothideomycetes incertae sedis</taxon>
        <taxon>Lineolatales</taxon>
        <taxon>Lineolataceae</taxon>
        <taxon>Lineolata</taxon>
    </lineage>
</organism>
<evidence type="ECO:0000313" key="1">
    <source>
        <dbReference type="EMBL" id="KAF2457795.1"/>
    </source>
</evidence>
<proteinExistence type="predicted"/>
<name>A0A6A6P1B2_9PEZI</name>
<gene>
    <name evidence="1" type="ORF">BDY21DRAFT_363409</name>
</gene>
<protein>
    <submittedName>
        <fullName evidence="1">Uncharacterized protein</fullName>
    </submittedName>
</protein>
<reference evidence="1" key="1">
    <citation type="journal article" date="2020" name="Stud. Mycol.">
        <title>101 Dothideomycetes genomes: a test case for predicting lifestyles and emergence of pathogens.</title>
        <authorList>
            <person name="Haridas S."/>
            <person name="Albert R."/>
            <person name="Binder M."/>
            <person name="Bloem J."/>
            <person name="Labutti K."/>
            <person name="Salamov A."/>
            <person name="Andreopoulos B."/>
            <person name="Baker S."/>
            <person name="Barry K."/>
            <person name="Bills G."/>
            <person name="Bluhm B."/>
            <person name="Cannon C."/>
            <person name="Castanera R."/>
            <person name="Culley D."/>
            <person name="Daum C."/>
            <person name="Ezra D."/>
            <person name="Gonzalez J."/>
            <person name="Henrissat B."/>
            <person name="Kuo A."/>
            <person name="Liang C."/>
            <person name="Lipzen A."/>
            <person name="Lutzoni F."/>
            <person name="Magnuson J."/>
            <person name="Mondo S."/>
            <person name="Nolan M."/>
            <person name="Ohm R."/>
            <person name="Pangilinan J."/>
            <person name="Park H.-J."/>
            <person name="Ramirez L."/>
            <person name="Alfaro M."/>
            <person name="Sun H."/>
            <person name="Tritt A."/>
            <person name="Yoshinaga Y."/>
            <person name="Zwiers L.-H."/>
            <person name="Turgeon B."/>
            <person name="Goodwin S."/>
            <person name="Spatafora J."/>
            <person name="Crous P."/>
            <person name="Grigoriev I."/>
        </authorList>
    </citation>
    <scope>NUCLEOTIDE SEQUENCE</scope>
    <source>
        <strain evidence="1">ATCC 16933</strain>
    </source>
</reference>
<evidence type="ECO:0000313" key="2">
    <source>
        <dbReference type="Proteomes" id="UP000799766"/>
    </source>
</evidence>
<dbReference type="Proteomes" id="UP000799766">
    <property type="component" value="Unassembled WGS sequence"/>
</dbReference>
<accession>A0A6A6P1B2</accession>
<dbReference type="AlphaFoldDB" id="A0A6A6P1B2"/>
<sequence length="100" mass="11586">MAAQLHCKSRKHGFLLSCNETDCGAMINEQTIVREPKSQTLLILRPPEYVESREKLSNSAYVGDWSTFWKTVKNGKDEFEEDWINYTRIKPSSMEDQVSL</sequence>